<gene>
    <name evidence="1" type="ORF">S01H1_57973</name>
</gene>
<reference evidence="1" key="1">
    <citation type="journal article" date="2014" name="Front. Microbiol.">
        <title>High frequency of phylogenetically diverse reductive dehalogenase-homologous genes in deep subseafloor sedimentary metagenomes.</title>
        <authorList>
            <person name="Kawai M."/>
            <person name="Futagami T."/>
            <person name="Toyoda A."/>
            <person name="Takaki Y."/>
            <person name="Nishi S."/>
            <person name="Hori S."/>
            <person name="Arai W."/>
            <person name="Tsubouchi T."/>
            <person name="Morono Y."/>
            <person name="Uchiyama I."/>
            <person name="Ito T."/>
            <person name="Fujiyama A."/>
            <person name="Inagaki F."/>
            <person name="Takami H."/>
        </authorList>
    </citation>
    <scope>NUCLEOTIDE SEQUENCE</scope>
    <source>
        <strain evidence="1">Expedition CK06-06</strain>
    </source>
</reference>
<feature type="non-terminal residue" evidence="1">
    <location>
        <position position="257"/>
    </location>
</feature>
<protein>
    <recommendedName>
        <fullName evidence="2">Dipeptidylpeptidase IV N-terminal domain-containing protein</fullName>
    </recommendedName>
</protein>
<name>X0VY51_9ZZZZ</name>
<accession>X0VY51</accession>
<dbReference type="InterPro" id="IPR011659">
    <property type="entry name" value="WD40"/>
</dbReference>
<dbReference type="SUPFAM" id="SSF69304">
    <property type="entry name" value="Tricorn protease N-terminal domain"/>
    <property type="match status" value="1"/>
</dbReference>
<feature type="non-terminal residue" evidence="1">
    <location>
        <position position="1"/>
    </location>
</feature>
<evidence type="ECO:0000313" key="1">
    <source>
        <dbReference type="EMBL" id="GAG16002.1"/>
    </source>
</evidence>
<organism evidence="1">
    <name type="scientific">marine sediment metagenome</name>
    <dbReference type="NCBI Taxonomy" id="412755"/>
    <lineage>
        <taxon>unclassified sequences</taxon>
        <taxon>metagenomes</taxon>
        <taxon>ecological metagenomes</taxon>
    </lineage>
</organism>
<evidence type="ECO:0008006" key="2">
    <source>
        <dbReference type="Google" id="ProtNLM"/>
    </source>
</evidence>
<comment type="caution">
    <text evidence="1">The sequence shown here is derived from an EMBL/GenBank/DDBJ whole genome shotgun (WGS) entry which is preliminary data.</text>
</comment>
<dbReference type="AlphaFoldDB" id="X0VY51"/>
<dbReference type="Pfam" id="PF07676">
    <property type="entry name" value="PD40"/>
    <property type="match status" value="1"/>
</dbReference>
<proteinExistence type="predicted"/>
<dbReference type="Gene3D" id="2.120.10.30">
    <property type="entry name" value="TolB, C-terminal domain"/>
    <property type="match status" value="1"/>
</dbReference>
<sequence length="257" mass="28742">QIKMVGVQRAFTPFDIPGRIVYLADGDAWIMEETTGNRRQLVSSGDLDGRIFSLSPDGEWLLFSRSDEDEEIINTLWVLPVDNDSGEEIDLGVLNVIHFADWKPDEELTVAYSTVEPRPGAPGWQANNDLQMLTFSPSGFVRQLPEILETNSGGLYGWWGTEFSWSPDGSNIVYARADEIGLVDFETKDQVPLKKFTPVQTFGDWAWVPGVSWSPEGDLLYAIDHVPPSESQQYDLQILPVEDGDQIVITPEVGMFS</sequence>
<dbReference type="InterPro" id="IPR011042">
    <property type="entry name" value="6-blade_b-propeller_TolB-like"/>
</dbReference>
<dbReference type="EMBL" id="BARS01037841">
    <property type="protein sequence ID" value="GAG16002.1"/>
    <property type="molecule type" value="Genomic_DNA"/>
</dbReference>